<gene>
    <name evidence="2" type="ORF">AB0I48_26605</name>
</gene>
<dbReference type="SMART" id="SM01012">
    <property type="entry name" value="ANTAR"/>
    <property type="match status" value="1"/>
</dbReference>
<dbReference type="Gene3D" id="1.10.10.10">
    <property type="entry name" value="Winged helix-like DNA-binding domain superfamily/Winged helix DNA-binding domain"/>
    <property type="match status" value="1"/>
</dbReference>
<dbReference type="EMBL" id="JBFAKC010000013">
    <property type="protein sequence ID" value="MEV0711140.1"/>
    <property type="molecule type" value="Genomic_DNA"/>
</dbReference>
<feature type="domain" description="ANTAR" evidence="1">
    <location>
        <begin position="9"/>
        <end position="66"/>
    </location>
</feature>
<proteinExistence type="predicted"/>
<keyword evidence="3" id="KW-1185">Reference proteome</keyword>
<evidence type="ECO:0000259" key="1">
    <source>
        <dbReference type="SMART" id="SM01012"/>
    </source>
</evidence>
<reference evidence="2 3" key="1">
    <citation type="submission" date="2024-06" db="EMBL/GenBank/DDBJ databases">
        <title>The Natural Products Discovery Center: Release of the First 8490 Sequenced Strains for Exploring Actinobacteria Biosynthetic Diversity.</title>
        <authorList>
            <person name="Kalkreuter E."/>
            <person name="Kautsar S.A."/>
            <person name="Yang D."/>
            <person name="Bader C.D."/>
            <person name="Teijaro C.N."/>
            <person name="Fluegel L."/>
            <person name="Davis C.M."/>
            <person name="Simpson J.R."/>
            <person name="Lauterbach L."/>
            <person name="Steele A.D."/>
            <person name="Gui C."/>
            <person name="Meng S."/>
            <person name="Li G."/>
            <person name="Viehrig K."/>
            <person name="Ye F."/>
            <person name="Su P."/>
            <person name="Kiefer A.F."/>
            <person name="Nichols A."/>
            <person name="Cepeda A.J."/>
            <person name="Yan W."/>
            <person name="Fan B."/>
            <person name="Jiang Y."/>
            <person name="Adhikari A."/>
            <person name="Zheng C.-J."/>
            <person name="Schuster L."/>
            <person name="Cowan T.M."/>
            <person name="Smanski M.J."/>
            <person name="Chevrette M.G."/>
            <person name="De Carvalho L.P.S."/>
            <person name="Shen B."/>
        </authorList>
    </citation>
    <scope>NUCLEOTIDE SEQUENCE [LARGE SCALE GENOMIC DNA]</scope>
    <source>
        <strain evidence="2 3">NPDC050403</strain>
    </source>
</reference>
<evidence type="ECO:0000313" key="2">
    <source>
        <dbReference type="EMBL" id="MEV0711140.1"/>
    </source>
</evidence>
<organism evidence="2 3">
    <name type="scientific">Nocardia aurea</name>
    <dbReference type="NCBI Taxonomy" id="2144174"/>
    <lineage>
        <taxon>Bacteria</taxon>
        <taxon>Bacillati</taxon>
        <taxon>Actinomycetota</taxon>
        <taxon>Actinomycetes</taxon>
        <taxon>Mycobacteriales</taxon>
        <taxon>Nocardiaceae</taxon>
        <taxon>Nocardia</taxon>
    </lineage>
</organism>
<dbReference type="Proteomes" id="UP001551695">
    <property type="component" value="Unassembled WGS sequence"/>
</dbReference>
<dbReference type="RefSeq" id="WP_157978621.1">
    <property type="nucleotide sequence ID" value="NZ_JBEXKW010000006.1"/>
</dbReference>
<dbReference type="InterPro" id="IPR036388">
    <property type="entry name" value="WH-like_DNA-bd_sf"/>
</dbReference>
<evidence type="ECO:0000313" key="3">
    <source>
        <dbReference type="Proteomes" id="UP001551695"/>
    </source>
</evidence>
<sequence>MNEIDDPTYSDTTEPIPAEFGRHVIEQAEGAIMFVYGLDEPAAAAVLSARAADTGRTLAGLAARVLAELPDRAHPEAIEHTRARLDRVLLAANTVTHRE</sequence>
<accession>A0ABV3G106</accession>
<name>A0ABV3G106_9NOCA</name>
<dbReference type="Pfam" id="PF03861">
    <property type="entry name" value="ANTAR"/>
    <property type="match status" value="1"/>
</dbReference>
<comment type="caution">
    <text evidence="2">The sequence shown here is derived from an EMBL/GenBank/DDBJ whole genome shotgun (WGS) entry which is preliminary data.</text>
</comment>
<dbReference type="InterPro" id="IPR005561">
    <property type="entry name" value="ANTAR"/>
</dbReference>
<protein>
    <submittedName>
        <fullName evidence="2">ANTAR domain-containing protein</fullName>
    </submittedName>
</protein>